<dbReference type="InterPro" id="IPR020010">
    <property type="entry name" value="CHP03503"/>
</dbReference>
<keyword evidence="2" id="KW-0472">Membrane</keyword>
<name>A0A090SZ15_9VIBR</name>
<keyword evidence="2" id="KW-1133">Transmembrane helix</keyword>
<dbReference type="OrthoDB" id="798937at2"/>
<evidence type="ECO:0000256" key="3">
    <source>
        <dbReference type="SAM" id="SignalP"/>
    </source>
</evidence>
<dbReference type="NCBIfam" id="NF041940">
    <property type="entry name" value="choice_anch_X"/>
    <property type="match status" value="1"/>
</dbReference>
<proteinExistence type="predicted"/>
<feature type="signal peptide" evidence="3">
    <location>
        <begin position="1"/>
        <end position="20"/>
    </location>
</feature>
<dbReference type="Proteomes" id="UP000029224">
    <property type="component" value="Unassembled WGS sequence"/>
</dbReference>
<comment type="caution">
    <text evidence="4">The sequence shown here is derived from an EMBL/GenBank/DDBJ whole genome shotgun (WGS) entry which is preliminary data.</text>
</comment>
<keyword evidence="2" id="KW-0812">Transmembrane</keyword>
<keyword evidence="1" id="KW-0175">Coiled coil</keyword>
<evidence type="ECO:0000256" key="2">
    <source>
        <dbReference type="SAM" id="Phobius"/>
    </source>
</evidence>
<evidence type="ECO:0000313" key="4">
    <source>
        <dbReference type="EMBL" id="GAL32990.1"/>
    </source>
</evidence>
<evidence type="ECO:0000256" key="1">
    <source>
        <dbReference type="SAM" id="Coils"/>
    </source>
</evidence>
<dbReference type="AlphaFoldDB" id="A0A090SZ15"/>
<reference evidence="4 5" key="2">
    <citation type="submission" date="2014-09" db="EMBL/GenBank/DDBJ databases">
        <authorList>
            <consortium name="NBRP consortium"/>
            <person name="Sawabe T."/>
            <person name="Meirelles P."/>
            <person name="Nakanishi M."/>
            <person name="Sayaka M."/>
            <person name="Hattori M."/>
            <person name="Ohkuma M."/>
        </authorList>
    </citation>
    <scope>NUCLEOTIDE SEQUENCE [LARGE SCALE GENOMIC DNA]</scope>
    <source>
        <strain evidence="4 5">JCM 19240</strain>
    </source>
</reference>
<feature type="chain" id="PRO_5001863524" description="TIGR03503 family protein" evidence="3">
    <location>
        <begin position="21"/>
        <end position="418"/>
    </location>
</feature>
<sequence>MQRIMLAIAMWLLLTVGAVASESSMPFLDNRFRVDETVDRITFLVYRQERSKPVTLVRPDGKKYYAWRHPSHVRWIEEPTVDVITIERPMPGPWQAIGKVSPKNNIQIISQLSLKAETLPQRIYQGEKLKFTAWLMSDDEPLIVENILDRVNLRVVMTRYLEEQTQKNSQQSEKIAPVPIVIGEFFDNGEGLDERSGDGVFTVELPISVEPGKYNVRITTGNGVFLRALEQEVFIYPTPFVTRFVQGEGDTPHQVVVRGEPATLETGSLAASIELLQPDDSQSVAQDQADKGENDMVVSFHDSDQIGTYSWSGTVYANESATGRPLVFELPNRTFSVVGTIDLAKAEQMQKAAREARKKAEQEAQILAHRQQVRQNAIIAIAVGNVVLIVVGGLIWWFIRRRRAIKASLPEMQLKMPG</sequence>
<feature type="coiled-coil region" evidence="1">
    <location>
        <begin position="343"/>
        <end position="370"/>
    </location>
</feature>
<keyword evidence="3" id="KW-0732">Signal</keyword>
<feature type="transmembrane region" description="Helical" evidence="2">
    <location>
        <begin position="377"/>
        <end position="399"/>
    </location>
</feature>
<reference evidence="4 5" key="1">
    <citation type="submission" date="2014-09" db="EMBL/GenBank/DDBJ databases">
        <title>Vibrio maritimus JCM 19240. (C210) whole genome shotgun sequence.</title>
        <authorList>
            <person name="Sawabe T."/>
            <person name="Meirelles P."/>
            <person name="Nakanishi M."/>
            <person name="Sayaka M."/>
            <person name="Hattori M."/>
            <person name="Ohkuma M."/>
        </authorList>
    </citation>
    <scope>NUCLEOTIDE SEQUENCE [LARGE SCALE GENOMIC DNA]</scope>
    <source>
        <strain evidence="4 5">JCM 19240</strain>
    </source>
</reference>
<dbReference type="CDD" id="cd12087">
    <property type="entry name" value="TM_EGFR-like"/>
    <property type="match status" value="1"/>
</dbReference>
<evidence type="ECO:0008006" key="6">
    <source>
        <dbReference type="Google" id="ProtNLM"/>
    </source>
</evidence>
<dbReference type="NCBIfam" id="TIGR03503">
    <property type="entry name" value="TIGR03503 family protein"/>
    <property type="match status" value="1"/>
</dbReference>
<protein>
    <recommendedName>
        <fullName evidence="6">TIGR03503 family protein</fullName>
    </recommendedName>
</protein>
<evidence type="ECO:0000313" key="5">
    <source>
        <dbReference type="Proteomes" id="UP000029224"/>
    </source>
</evidence>
<dbReference type="EMBL" id="BBMT01000002">
    <property type="protein sequence ID" value="GAL32990.1"/>
    <property type="molecule type" value="Genomic_DNA"/>
</dbReference>
<organism evidence="4 5">
    <name type="scientific">Vibrio maritimus</name>
    <dbReference type="NCBI Taxonomy" id="990268"/>
    <lineage>
        <taxon>Bacteria</taxon>
        <taxon>Pseudomonadati</taxon>
        <taxon>Pseudomonadota</taxon>
        <taxon>Gammaproteobacteria</taxon>
        <taxon>Vibrionales</taxon>
        <taxon>Vibrionaceae</taxon>
        <taxon>Vibrio</taxon>
    </lineage>
</organism>
<gene>
    <name evidence="4" type="ORF">JCM19240_6422</name>
</gene>
<accession>A0A090SZ15</accession>
<keyword evidence="5" id="KW-1185">Reference proteome</keyword>